<dbReference type="EMBL" id="KZ989724">
    <property type="protein sequence ID" value="RKP25502.1"/>
    <property type="molecule type" value="Genomic_DNA"/>
</dbReference>
<feature type="transmembrane region" description="Helical" evidence="1">
    <location>
        <begin position="20"/>
        <end position="39"/>
    </location>
</feature>
<sequence length="159" mass="17152">MERGRSLGQAAPLPTDADKIVSSTVAGGAVGSIWSGVLYGSHRVIAGFMVFGLLAGGVQMCATAANHVRQQIILSKMHPDQVHALPLVHLKQSLTSQWAGVKQRVGEHLAWLPVHRLSTAEHRELLQKRLDLVDGELEAVEQAMAAMHRPAHDEAANVH</sequence>
<accession>A0A4P9Z0T5</accession>
<proteinExistence type="predicted"/>
<reference evidence="3" key="1">
    <citation type="journal article" date="2018" name="Nat. Microbiol.">
        <title>Leveraging single-cell genomics to expand the fungal tree of life.</title>
        <authorList>
            <person name="Ahrendt S.R."/>
            <person name="Quandt C.A."/>
            <person name="Ciobanu D."/>
            <person name="Clum A."/>
            <person name="Salamov A."/>
            <person name="Andreopoulos B."/>
            <person name="Cheng J.F."/>
            <person name="Woyke T."/>
            <person name="Pelin A."/>
            <person name="Henrissat B."/>
            <person name="Reynolds N.K."/>
            <person name="Benny G.L."/>
            <person name="Smith M.E."/>
            <person name="James T.Y."/>
            <person name="Grigoriev I.V."/>
        </authorList>
    </citation>
    <scope>NUCLEOTIDE SEQUENCE [LARGE SCALE GENOMIC DNA]</scope>
    <source>
        <strain evidence="3">Benny S71-1</strain>
    </source>
</reference>
<keyword evidence="1" id="KW-0812">Transmembrane</keyword>
<dbReference type="PANTHER" id="PTHR41390">
    <property type="entry name" value="CHROMOSOME 7, WHOLE GENOME SHOTGUN SEQUENCE"/>
    <property type="match status" value="1"/>
</dbReference>
<organism evidence="2 3">
    <name type="scientific">Syncephalis pseudoplumigaleata</name>
    <dbReference type="NCBI Taxonomy" id="1712513"/>
    <lineage>
        <taxon>Eukaryota</taxon>
        <taxon>Fungi</taxon>
        <taxon>Fungi incertae sedis</taxon>
        <taxon>Zoopagomycota</taxon>
        <taxon>Zoopagomycotina</taxon>
        <taxon>Zoopagomycetes</taxon>
        <taxon>Zoopagales</taxon>
        <taxon>Piptocephalidaceae</taxon>
        <taxon>Syncephalis</taxon>
    </lineage>
</organism>
<dbReference type="PANTHER" id="PTHR41390:SF1">
    <property type="entry name" value="NADH-UBIQUINONE OXIDOREDUCTASE 213 KDA SUBUNIT"/>
    <property type="match status" value="1"/>
</dbReference>
<evidence type="ECO:0000313" key="3">
    <source>
        <dbReference type="Proteomes" id="UP000278143"/>
    </source>
</evidence>
<keyword evidence="1" id="KW-0472">Membrane</keyword>
<evidence type="ECO:0000313" key="2">
    <source>
        <dbReference type="EMBL" id="RKP25502.1"/>
    </source>
</evidence>
<gene>
    <name evidence="2" type="ORF">SYNPS1DRAFT_28768</name>
</gene>
<keyword evidence="1" id="KW-1133">Transmembrane helix</keyword>
<feature type="transmembrane region" description="Helical" evidence="1">
    <location>
        <begin position="45"/>
        <end position="68"/>
    </location>
</feature>
<dbReference type="Proteomes" id="UP000278143">
    <property type="component" value="Unassembled WGS sequence"/>
</dbReference>
<protein>
    <submittedName>
        <fullName evidence="2">Uncharacterized protein</fullName>
    </submittedName>
</protein>
<dbReference type="AlphaFoldDB" id="A0A4P9Z0T5"/>
<dbReference type="OrthoDB" id="5565730at2759"/>
<keyword evidence="3" id="KW-1185">Reference proteome</keyword>
<name>A0A4P9Z0T5_9FUNG</name>
<evidence type="ECO:0000256" key="1">
    <source>
        <dbReference type="SAM" id="Phobius"/>
    </source>
</evidence>